<reference evidence="2" key="1">
    <citation type="submission" date="2023-03" db="EMBL/GenBank/DDBJ databases">
        <title>Massive genome expansion in bonnet fungi (Mycena s.s.) driven by repeated elements and novel gene families across ecological guilds.</title>
        <authorList>
            <consortium name="Lawrence Berkeley National Laboratory"/>
            <person name="Harder C.B."/>
            <person name="Miyauchi S."/>
            <person name="Viragh M."/>
            <person name="Kuo A."/>
            <person name="Thoen E."/>
            <person name="Andreopoulos B."/>
            <person name="Lu D."/>
            <person name="Skrede I."/>
            <person name="Drula E."/>
            <person name="Henrissat B."/>
            <person name="Morin E."/>
            <person name="Kohler A."/>
            <person name="Barry K."/>
            <person name="LaButti K."/>
            <person name="Morin E."/>
            <person name="Salamov A."/>
            <person name="Lipzen A."/>
            <person name="Mereny Z."/>
            <person name="Hegedus B."/>
            <person name="Baldrian P."/>
            <person name="Stursova M."/>
            <person name="Weitz H."/>
            <person name="Taylor A."/>
            <person name="Grigoriev I.V."/>
            <person name="Nagy L.G."/>
            <person name="Martin F."/>
            <person name="Kauserud H."/>
        </authorList>
    </citation>
    <scope>NUCLEOTIDE SEQUENCE</scope>
    <source>
        <strain evidence="2">CBHHK182m</strain>
    </source>
</reference>
<evidence type="ECO:0000313" key="2">
    <source>
        <dbReference type="EMBL" id="KAJ7772159.1"/>
    </source>
</evidence>
<sequence>MGIPRRVPTRSSPNHATRTPPVFDTAVRRSTQAARKPTSTPKPGAARPQRVHTYAPSRPRTVRLRPQAPSPAWRSSRAVPAKPPRSVQFVVIVFPPPPPEGREVGIVEGRVRGGDGDREGGAFFGVVGVQGGGVVLGGGRVRVGDASSREALIFSAIWAICRPWRLRCFCPSCRPPASLPAGLQDEAQDSNQSKSLSGTRLRHHPTETLDSSLDAYRAQPKTAVKTEIRLEARKRLPQATQA</sequence>
<evidence type="ECO:0000313" key="3">
    <source>
        <dbReference type="Proteomes" id="UP001215598"/>
    </source>
</evidence>
<organism evidence="2 3">
    <name type="scientific">Mycena metata</name>
    <dbReference type="NCBI Taxonomy" id="1033252"/>
    <lineage>
        <taxon>Eukaryota</taxon>
        <taxon>Fungi</taxon>
        <taxon>Dikarya</taxon>
        <taxon>Basidiomycota</taxon>
        <taxon>Agaricomycotina</taxon>
        <taxon>Agaricomycetes</taxon>
        <taxon>Agaricomycetidae</taxon>
        <taxon>Agaricales</taxon>
        <taxon>Marasmiineae</taxon>
        <taxon>Mycenaceae</taxon>
        <taxon>Mycena</taxon>
    </lineage>
</organism>
<feature type="region of interest" description="Disordered" evidence="1">
    <location>
        <begin position="1"/>
        <end position="79"/>
    </location>
</feature>
<keyword evidence="3" id="KW-1185">Reference proteome</keyword>
<protein>
    <submittedName>
        <fullName evidence="2">Uncharacterized protein</fullName>
    </submittedName>
</protein>
<comment type="caution">
    <text evidence="2">The sequence shown here is derived from an EMBL/GenBank/DDBJ whole genome shotgun (WGS) entry which is preliminary data.</text>
</comment>
<feature type="region of interest" description="Disordered" evidence="1">
    <location>
        <begin position="181"/>
        <end position="220"/>
    </location>
</feature>
<evidence type="ECO:0000256" key="1">
    <source>
        <dbReference type="SAM" id="MobiDB-lite"/>
    </source>
</evidence>
<name>A0AAD7NRR8_9AGAR</name>
<dbReference type="AlphaFoldDB" id="A0AAD7NRR8"/>
<dbReference type="EMBL" id="JARKIB010000014">
    <property type="protein sequence ID" value="KAJ7772159.1"/>
    <property type="molecule type" value="Genomic_DNA"/>
</dbReference>
<gene>
    <name evidence="2" type="ORF">B0H16DRAFT_1880896</name>
</gene>
<accession>A0AAD7NRR8</accession>
<feature type="compositionally biased region" description="Polar residues" evidence="1">
    <location>
        <begin position="28"/>
        <end position="41"/>
    </location>
</feature>
<dbReference type="Proteomes" id="UP001215598">
    <property type="component" value="Unassembled WGS sequence"/>
</dbReference>
<feature type="compositionally biased region" description="Polar residues" evidence="1">
    <location>
        <begin position="189"/>
        <end position="198"/>
    </location>
</feature>
<proteinExistence type="predicted"/>